<sequence>MAANHAPHLSQLICAATPDPIEVEKATLREKFITASAALVAEAKCMLDDRDDLWEEKGKVFPLAKCSRELDVDMRIDVADGPVIAEVDEAYKWWGIKGQGTSAAVPVVMERMSHVEVLQPACKMIAESIDDGKPKAPKAGPSKWAHDNDNDNDIMEVVEGKTCRKDKAPVCGGFNGKTTADISQALGMVRAEAMAVHAANLHLQVRIEQLSEALAKLGVE</sequence>
<dbReference type="EMBL" id="KN831979">
    <property type="protein sequence ID" value="KIO02898.1"/>
    <property type="molecule type" value="Genomic_DNA"/>
</dbReference>
<keyword evidence="3" id="KW-1185">Reference proteome</keyword>
<dbReference type="HOGENOM" id="CLU_043974_0_0_1"/>
<dbReference type="InParanoid" id="A0A0C3J1G7"/>
<protein>
    <submittedName>
        <fullName evidence="2">Uncharacterized protein</fullName>
    </submittedName>
</protein>
<reference evidence="2 3" key="1">
    <citation type="submission" date="2014-04" db="EMBL/GenBank/DDBJ databases">
        <authorList>
            <consortium name="DOE Joint Genome Institute"/>
            <person name="Kuo A."/>
            <person name="Kohler A."/>
            <person name="Costa M.D."/>
            <person name="Nagy L.G."/>
            <person name="Floudas D."/>
            <person name="Copeland A."/>
            <person name="Barry K.W."/>
            <person name="Cichocki N."/>
            <person name="Veneault-Fourrey C."/>
            <person name="LaButti K."/>
            <person name="Lindquist E.A."/>
            <person name="Lipzen A."/>
            <person name="Lundell T."/>
            <person name="Morin E."/>
            <person name="Murat C."/>
            <person name="Sun H."/>
            <person name="Tunlid A."/>
            <person name="Henrissat B."/>
            <person name="Grigoriev I.V."/>
            <person name="Hibbett D.S."/>
            <person name="Martin F."/>
            <person name="Nordberg H.P."/>
            <person name="Cantor M.N."/>
            <person name="Hua S.X."/>
        </authorList>
    </citation>
    <scope>NUCLEOTIDE SEQUENCE [LARGE SCALE GENOMIC DNA]</scope>
    <source>
        <strain evidence="2 3">Marx 270</strain>
    </source>
</reference>
<dbReference type="Proteomes" id="UP000054217">
    <property type="component" value="Unassembled WGS sequence"/>
</dbReference>
<reference evidence="3" key="2">
    <citation type="submission" date="2015-01" db="EMBL/GenBank/DDBJ databases">
        <title>Evolutionary Origins and Diversification of the Mycorrhizal Mutualists.</title>
        <authorList>
            <consortium name="DOE Joint Genome Institute"/>
            <consortium name="Mycorrhizal Genomics Consortium"/>
            <person name="Kohler A."/>
            <person name="Kuo A."/>
            <person name="Nagy L.G."/>
            <person name="Floudas D."/>
            <person name="Copeland A."/>
            <person name="Barry K.W."/>
            <person name="Cichocki N."/>
            <person name="Veneault-Fourrey C."/>
            <person name="LaButti K."/>
            <person name="Lindquist E.A."/>
            <person name="Lipzen A."/>
            <person name="Lundell T."/>
            <person name="Morin E."/>
            <person name="Murat C."/>
            <person name="Riley R."/>
            <person name="Ohm R."/>
            <person name="Sun H."/>
            <person name="Tunlid A."/>
            <person name="Henrissat B."/>
            <person name="Grigoriev I.V."/>
            <person name="Hibbett D.S."/>
            <person name="Martin F."/>
        </authorList>
    </citation>
    <scope>NUCLEOTIDE SEQUENCE [LARGE SCALE GENOMIC DNA]</scope>
    <source>
        <strain evidence="3">Marx 270</strain>
    </source>
</reference>
<gene>
    <name evidence="2" type="ORF">M404DRAFT_27510</name>
</gene>
<evidence type="ECO:0000256" key="1">
    <source>
        <dbReference type="SAM" id="MobiDB-lite"/>
    </source>
</evidence>
<feature type="region of interest" description="Disordered" evidence="1">
    <location>
        <begin position="130"/>
        <end position="150"/>
    </location>
</feature>
<dbReference type="AlphaFoldDB" id="A0A0C3J1G7"/>
<evidence type="ECO:0000313" key="2">
    <source>
        <dbReference type="EMBL" id="KIO02898.1"/>
    </source>
</evidence>
<proteinExistence type="predicted"/>
<evidence type="ECO:0000313" key="3">
    <source>
        <dbReference type="Proteomes" id="UP000054217"/>
    </source>
</evidence>
<name>A0A0C3J1G7_PISTI</name>
<organism evidence="2 3">
    <name type="scientific">Pisolithus tinctorius Marx 270</name>
    <dbReference type="NCBI Taxonomy" id="870435"/>
    <lineage>
        <taxon>Eukaryota</taxon>
        <taxon>Fungi</taxon>
        <taxon>Dikarya</taxon>
        <taxon>Basidiomycota</taxon>
        <taxon>Agaricomycotina</taxon>
        <taxon>Agaricomycetes</taxon>
        <taxon>Agaricomycetidae</taxon>
        <taxon>Boletales</taxon>
        <taxon>Sclerodermatineae</taxon>
        <taxon>Pisolithaceae</taxon>
        <taxon>Pisolithus</taxon>
    </lineage>
</organism>
<accession>A0A0C3J1G7</accession>